<dbReference type="InterPro" id="IPR015424">
    <property type="entry name" value="PyrdxlP-dep_Trfase"/>
</dbReference>
<organism evidence="4 5">
    <name type="scientific">Clostridium disporicum</name>
    <dbReference type="NCBI Taxonomy" id="84024"/>
    <lineage>
        <taxon>Bacteria</taxon>
        <taxon>Bacillati</taxon>
        <taxon>Bacillota</taxon>
        <taxon>Clostridia</taxon>
        <taxon>Eubacteriales</taxon>
        <taxon>Clostridiaceae</taxon>
        <taxon>Clostridium</taxon>
    </lineage>
</organism>
<dbReference type="Proteomes" id="UP000095594">
    <property type="component" value="Unassembled WGS sequence"/>
</dbReference>
<proteinExistence type="inferred from homology"/>
<dbReference type="GO" id="GO:0008483">
    <property type="term" value="F:transaminase activity"/>
    <property type="evidence" value="ECO:0007669"/>
    <property type="project" value="UniProtKB-KW"/>
</dbReference>
<keyword evidence="1" id="KW-0663">Pyridoxal phosphate</keyword>
<dbReference type="Gene3D" id="3.90.1150.10">
    <property type="entry name" value="Aspartate Aminotransferase, domain 1"/>
    <property type="match status" value="1"/>
</dbReference>
<dbReference type="EMBL" id="CYZX01000004">
    <property type="protein sequence ID" value="CUN95319.1"/>
    <property type="molecule type" value="Genomic_DNA"/>
</dbReference>
<sequence>MDTTLTKEELSRIYGKISPFEFKDKLISVAKKNNNNILDAGRGNPNWTAATPREAFFTFGQFAVQETKRTWNISDLAGMVQRNGIAKRFKEFIESNNSAPGIELLKDIINYGSNVLYFDKDNFIFELTDAIIGDNYPFPDRMLTHIEKIVHNYLMKELCQNKSFESEFDVFAVEGGTAAMCYIFDSLVANSLLNPGDKIALMTPIFTPYLEIPHLPNYNFEVVNIHANEVDSEGYSTFQFPKSELDKLKDTDIKVVFVVNPNNPASIALSDECKENLIDIVNNHNPNLMIITDDVYCTFVDNFTSLIADLPYNTLAVYSLSKYFGVTGWRLGAIMLNQYNIYNKLLSELSSETKARLNERYTHLSLKPESLPFIDRIVADSRQVALNHTAGLSTPQQVQMAFFCAFALIDTDNNYKSLTKEICKNRKKLLFDGLETELRNQPHDAAYYTELNLLDLAREKYDNGFAEYIEANYRPLDIIYTLANNFSIILLNGDGFASSEWSLRVSLANLNDDSYYIIGSSINQMLDNLATKYNLINSINVSI</sequence>
<dbReference type="NCBIfam" id="NF006755">
    <property type="entry name" value="PRK09275.1"/>
    <property type="match status" value="1"/>
</dbReference>
<evidence type="ECO:0000313" key="5">
    <source>
        <dbReference type="Proteomes" id="UP000095594"/>
    </source>
</evidence>
<feature type="domain" description="Aminotransferase class I/classII large" evidence="3">
    <location>
        <begin position="176"/>
        <end position="513"/>
    </location>
</feature>
<accession>A0A174B536</accession>
<reference evidence="4 5" key="1">
    <citation type="submission" date="2015-09" db="EMBL/GenBank/DDBJ databases">
        <authorList>
            <consortium name="Pathogen Informatics"/>
        </authorList>
    </citation>
    <scope>NUCLEOTIDE SEQUENCE [LARGE SCALE GENOMIC DNA]</scope>
    <source>
        <strain evidence="4 5">2789STDY5834856</strain>
    </source>
</reference>
<dbReference type="AlphaFoldDB" id="A0A174B536"/>
<comment type="cofactor">
    <cofactor evidence="2">
        <name>pyridoxal 5'-phosphate</name>
        <dbReference type="ChEBI" id="CHEBI:597326"/>
    </cofactor>
</comment>
<evidence type="ECO:0000313" key="4">
    <source>
        <dbReference type="EMBL" id="CUN95319.1"/>
    </source>
</evidence>
<name>A0A174B536_9CLOT</name>
<dbReference type="PANTHER" id="PTHR43795:SF2">
    <property type="entry name" value="BIFUNCTIONAL ASPARTATE AMINOTRANSFERASE AND GLUTAMATE_ASPARTATE-PREPHENATE AMINOTRANSFERASE"/>
    <property type="match status" value="1"/>
</dbReference>
<dbReference type="GO" id="GO:0006520">
    <property type="term" value="P:amino acid metabolic process"/>
    <property type="evidence" value="ECO:0007669"/>
    <property type="project" value="TreeGrafter"/>
</dbReference>
<dbReference type="GO" id="GO:0030170">
    <property type="term" value="F:pyridoxal phosphate binding"/>
    <property type="evidence" value="ECO:0007669"/>
    <property type="project" value="InterPro"/>
</dbReference>
<dbReference type="Gene3D" id="1.10.20.110">
    <property type="match status" value="1"/>
</dbReference>
<dbReference type="SUPFAM" id="SSF53383">
    <property type="entry name" value="PLP-dependent transferases"/>
    <property type="match status" value="1"/>
</dbReference>
<dbReference type="PROSITE" id="PS00105">
    <property type="entry name" value="AA_TRANSFER_CLASS_1"/>
    <property type="match status" value="1"/>
</dbReference>
<keyword evidence="2 4" id="KW-0808">Transferase</keyword>
<dbReference type="InterPro" id="IPR050478">
    <property type="entry name" value="Ethylene_sulfur-biosynth"/>
</dbReference>
<dbReference type="Gene3D" id="3.40.640.10">
    <property type="entry name" value="Type I PLP-dependent aspartate aminotransferase-like (Major domain)"/>
    <property type="match status" value="1"/>
</dbReference>
<dbReference type="CDD" id="cd00609">
    <property type="entry name" value="AAT_like"/>
    <property type="match status" value="1"/>
</dbReference>
<dbReference type="PANTHER" id="PTHR43795">
    <property type="entry name" value="BIFUNCTIONAL ASPARTATE AMINOTRANSFERASE AND GLUTAMATE/ASPARTATE-PREPHENATE AMINOTRANSFERASE-RELATED"/>
    <property type="match status" value="1"/>
</dbReference>
<dbReference type="InterPro" id="IPR015421">
    <property type="entry name" value="PyrdxlP-dep_Trfase_major"/>
</dbReference>
<evidence type="ECO:0000259" key="3">
    <source>
        <dbReference type="Pfam" id="PF00155"/>
    </source>
</evidence>
<dbReference type="InterPro" id="IPR004838">
    <property type="entry name" value="NHTrfase_class1_PyrdxlP-BS"/>
</dbReference>
<dbReference type="NCBIfam" id="TIGR03801">
    <property type="entry name" value="asp_4_decarbox"/>
    <property type="match status" value="1"/>
</dbReference>
<protein>
    <recommendedName>
        <fullName evidence="2">Aminotransferase</fullName>
        <ecNumber evidence="2">2.6.1.-</ecNumber>
    </recommendedName>
</protein>
<dbReference type="EC" id="2.6.1.-" evidence="2"/>
<dbReference type="Pfam" id="PF00155">
    <property type="entry name" value="Aminotran_1_2"/>
    <property type="match status" value="1"/>
</dbReference>
<dbReference type="InterPro" id="IPR015422">
    <property type="entry name" value="PyrdxlP-dep_Trfase_small"/>
</dbReference>
<evidence type="ECO:0000256" key="2">
    <source>
        <dbReference type="RuleBase" id="RU000481"/>
    </source>
</evidence>
<gene>
    <name evidence="4" type="primary">aspC_2</name>
    <name evidence="4" type="ORF">ERS852471_00703</name>
</gene>
<comment type="similarity">
    <text evidence="2">Belongs to the class-I pyridoxal-phosphate-dependent aminotransferase family.</text>
</comment>
<dbReference type="InterPro" id="IPR004839">
    <property type="entry name" value="Aminotransferase_I/II_large"/>
</dbReference>
<evidence type="ECO:0000256" key="1">
    <source>
        <dbReference type="ARBA" id="ARBA00022898"/>
    </source>
</evidence>
<keyword evidence="2 4" id="KW-0032">Aminotransferase</keyword>
<dbReference type="InterPro" id="IPR022518">
    <property type="entry name" value="Aspartate_4-decarboxylase"/>
</dbReference>